<feature type="transmembrane region" description="Helical" evidence="6">
    <location>
        <begin position="12"/>
        <end position="32"/>
    </location>
</feature>
<organism evidence="8 9">
    <name type="scientific">Bionectria ochroleuca</name>
    <name type="common">Gliocladium roseum</name>
    <dbReference type="NCBI Taxonomy" id="29856"/>
    <lineage>
        <taxon>Eukaryota</taxon>
        <taxon>Fungi</taxon>
        <taxon>Dikarya</taxon>
        <taxon>Ascomycota</taxon>
        <taxon>Pezizomycotina</taxon>
        <taxon>Sordariomycetes</taxon>
        <taxon>Hypocreomycetidae</taxon>
        <taxon>Hypocreales</taxon>
        <taxon>Bionectriaceae</taxon>
        <taxon>Clonostachys</taxon>
    </lineage>
</organism>
<feature type="domain" description="Rhodopsin" evidence="7">
    <location>
        <begin position="28"/>
        <end position="273"/>
    </location>
</feature>
<protein>
    <recommendedName>
        <fullName evidence="7">Rhodopsin domain-containing protein</fullName>
    </recommendedName>
</protein>
<feature type="transmembrane region" description="Helical" evidence="6">
    <location>
        <begin position="250"/>
        <end position="269"/>
    </location>
</feature>
<feature type="transmembrane region" description="Helical" evidence="6">
    <location>
        <begin position="132"/>
        <end position="154"/>
    </location>
</feature>
<evidence type="ECO:0000259" key="7">
    <source>
        <dbReference type="Pfam" id="PF20684"/>
    </source>
</evidence>
<evidence type="ECO:0000313" key="8">
    <source>
        <dbReference type="EMBL" id="VUC24071.1"/>
    </source>
</evidence>
<comment type="similarity">
    <text evidence="5">Belongs to the SAT4 family.</text>
</comment>
<feature type="transmembrane region" description="Helical" evidence="6">
    <location>
        <begin position="178"/>
        <end position="199"/>
    </location>
</feature>
<comment type="caution">
    <text evidence="8">The sequence shown here is derived from an EMBL/GenBank/DDBJ whole genome shotgun (WGS) entry which is preliminary data.</text>
</comment>
<sequence>MAEISISATRGLWTDVSMLILSTLIVAIRLITRLMVGFTISISDWLILLGWGLTVAYFSTIIHFVVTGDGLKTFDLNELIAKWNDGGQTLGPDLMKLLLATNLLFLFAISAIKLSILVFYHQVFSISQRFRVMNYAVAGACLVWLIVSTFVNIFQCKPVSALWEALGSTEYCLASGTMWLGLEVTNLLVDVIILALPVSEIGRLQLSTGKKWFVACIFLLGGLVCVASIARITFLYHPSSPEVVTLPESMLTASVQLGIAILCACLPAYGPALKVLRQGVSQAKLSLGMSVSKRYTSDNSKYNVSKNSGMHDLEASPYYMVQSSRGNSRTTDTIPLNAIQVKKSVSVVK</sequence>
<feature type="transmembrane region" description="Helical" evidence="6">
    <location>
        <begin position="44"/>
        <end position="66"/>
    </location>
</feature>
<gene>
    <name evidence="8" type="ORF">CLO192961_LOCUS132622</name>
</gene>
<evidence type="ECO:0000256" key="1">
    <source>
        <dbReference type="ARBA" id="ARBA00004141"/>
    </source>
</evidence>
<dbReference type="Proteomes" id="UP000766486">
    <property type="component" value="Unassembled WGS sequence"/>
</dbReference>
<evidence type="ECO:0000256" key="6">
    <source>
        <dbReference type="SAM" id="Phobius"/>
    </source>
</evidence>
<keyword evidence="4 6" id="KW-0472">Membrane</keyword>
<keyword evidence="2 6" id="KW-0812">Transmembrane</keyword>
<reference evidence="8 9" key="1">
    <citation type="submission" date="2019-06" db="EMBL/GenBank/DDBJ databases">
        <authorList>
            <person name="Broberg M."/>
        </authorList>
    </citation>
    <scope>NUCLEOTIDE SEQUENCE [LARGE SCALE GENOMIC DNA]</scope>
</reference>
<evidence type="ECO:0000256" key="2">
    <source>
        <dbReference type="ARBA" id="ARBA00022692"/>
    </source>
</evidence>
<feature type="transmembrane region" description="Helical" evidence="6">
    <location>
        <begin position="211"/>
        <end position="230"/>
    </location>
</feature>
<dbReference type="EMBL" id="CABFNS010000715">
    <property type="protein sequence ID" value="VUC24071.1"/>
    <property type="molecule type" value="Genomic_DNA"/>
</dbReference>
<evidence type="ECO:0000256" key="3">
    <source>
        <dbReference type="ARBA" id="ARBA00022989"/>
    </source>
</evidence>
<keyword evidence="3 6" id="KW-1133">Transmembrane helix</keyword>
<proteinExistence type="inferred from homology"/>
<feature type="transmembrane region" description="Helical" evidence="6">
    <location>
        <begin position="97"/>
        <end position="120"/>
    </location>
</feature>
<evidence type="ECO:0000313" key="9">
    <source>
        <dbReference type="Proteomes" id="UP000766486"/>
    </source>
</evidence>
<keyword evidence="9" id="KW-1185">Reference proteome</keyword>
<dbReference type="InterPro" id="IPR052337">
    <property type="entry name" value="SAT4-like"/>
</dbReference>
<name>A0ABY6U2E3_BIOOC</name>
<dbReference type="PANTHER" id="PTHR33048">
    <property type="entry name" value="PTH11-LIKE INTEGRAL MEMBRANE PROTEIN (AFU_ORTHOLOGUE AFUA_5G11245)"/>
    <property type="match status" value="1"/>
</dbReference>
<accession>A0ABY6U2E3</accession>
<dbReference type="Pfam" id="PF20684">
    <property type="entry name" value="Fung_rhodopsin"/>
    <property type="match status" value="1"/>
</dbReference>
<comment type="subcellular location">
    <subcellularLocation>
        <location evidence="1">Membrane</location>
        <topology evidence="1">Multi-pass membrane protein</topology>
    </subcellularLocation>
</comment>
<evidence type="ECO:0000256" key="5">
    <source>
        <dbReference type="ARBA" id="ARBA00038359"/>
    </source>
</evidence>
<evidence type="ECO:0000256" key="4">
    <source>
        <dbReference type="ARBA" id="ARBA00023136"/>
    </source>
</evidence>
<dbReference type="InterPro" id="IPR049326">
    <property type="entry name" value="Rhodopsin_dom_fungi"/>
</dbReference>
<dbReference type="PANTHER" id="PTHR33048:SF47">
    <property type="entry name" value="INTEGRAL MEMBRANE PROTEIN-RELATED"/>
    <property type="match status" value="1"/>
</dbReference>